<dbReference type="EMBL" id="SDKC01000001">
    <property type="protein sequence ID" value="RXS76462.1"/>
    <property type="molecule type" value="Genomic_DNA"/>
</dbReference>
<dbReference type="Proteomes" id="UP000290106">
    <property type="component" value="Unassembled WGS sequence"/>
</dbReference>
<dbReference type="InterPro" id="IPR041063">
    <property type="entry name" value="Glyco_H_20C_C"/>
</dbReference>
<keyword evidence="2" id="KW-0378">Hydrolase</keyword>
<dbReference type="AlphaFoldDB" id="A0A4Q1RL09"/>
<evidence type="ECO:0000259" key="4">
    <source>
        <dbReference type="Pfam" id="PF18088"/>
    </source>
</evidence>
<reference evidence="5 6" key="1">
    <citation type="submission" date="2019-01" db="EMBL/GenBank/DDBJ databases">
        <title>Blautia sp. nov. KGMB01111 isolated human feces.</title>
        <authorList>
            <person name="Park J.-E."/>
            <person name="Kim J.-S."/>
            <person name="Park S.-H."/>
        </authorList>
    </citation>
    <scope>NUCLEOTIDE SEQUENCE [LARGE SCALE GENOMIC DNA]</scope>
    <source>
        <strain evidence="5 6">KGMB01111</strain>
    </source>
</reference>
<dbReference type="Pfam" id="PF00728">
    <property type="entry name" value="Glyco_hydro_20"/>
    <property type="match status" value="1"/>
</dbReference>
<dbReference type="InterPro" id="IPR015883">
    <property type="entry name" value="Glyco_hydro_20_cat"/>
</dbReference>
<evidence type="ECO:0000256" key="1">
    <source>
        <dbReference type="ARBA" id="ARBA00006285"/>
    </source>
</evidence>
<dbReference type="InterPro" id="IPR038901">
    <property type="entry name" value="HEXDC-like"/>
</dbReference>
<evidence type="ECO:0000256" key="2">
    <source>
        <dbReference type="ARBA" id="ARBA00022801"/>
    </source>
</evidence>
<protein>
    <submittedName>
        <fullName evidence="5">Beta-N-acetylhexosaminidase</fullName>
    </submittedName>
</protein>
<proteinExistence type="inferred from homology"/>
<gene>
    <name evidence="5" type="ORF">ETP43_15470</name>
</gene>
<evidence type="ECO:0000259" key="3">
    <source>
        <dbReference type="Pfam" id="PF00728"/>
    </source>
</evidence>
<comment type="caution">
    <text evidence="5">The sequence shown here is derived from an EMBL/GenBank/DDBJ whole genome shotgun (WGS) entry which is preliminary data.</text>
</comment>
<feature type="domain" description="Glycoside Hydrolase 20C C-terminal" evidence="4">
    <location>
        <begin position="419"/>
        <end position="607"/>
    </location>
</feature>
<dbReference type="Gene3D" id="1.20.120.670">
    <property type="entry name" value="N-acetyl-b-d-glucoasminidase"/>
    <property type="match status" value="1"/>
</dbReference>
<sequence>MKFSFSPSSTDLKKVEEGTQLLLGDIKSEKELAIQVEFQENAPLTIARNGDHLHITCQEPAHYYRGLNWAVHHLGDTWSTKSEPVYFSRNGVMLDCSRNAVFTVEKVKSFIRIMAKLGMNTLMLYTEETYTVPDEPYFGAYRGRYSQDEIREMDAYARTFGIELVPCIQTLAHLHNALKWPLGETVKDTADILQVGKEEVYTLIEKMLCSVKESFSTNRVHLGMDEAAQLGLGKYLRENGYTKSSVLIREHSARVFEICKKLGLEPMIWSDMYITANTGGSYYDVADDTDCSDWEKPDPELGLVYWDYYNPDQEIYEKMIRVHQQLSNKVIFAGGSWIWNGISPNYSKTFTCTRAGLAACKKYHLPEVFCTAWMDNGAETPVDAVLPGLVLFAHLGFHEDFDEKALAEEFHDVTGAGLNDFLELDALDSLFQNGQPNLDTDNPSKYLLYQDPLLGIFDRHIEDLDLDTERYYQDLADRLEICRKHTPAYDTLFAFYHSLASTLAGKADLGVRLKKAYDAHDLSTLETICEEVIPGIINDLSTTRLLREHLWMQDAKPFGYELVDIKLSGVIARLTSTRLRLRYYIDGRVKRLEELEADRLPYFLPGTPKRENLWHRIISGADLMDTI</sequence>
<name>A0A4Q1RL09_9FIRM</name>
<accession>A0A4Q1RL09</accession>
<dbReference type="PANTHER" id="PTHR21040">
    <property type="entry name" value="BCDNA.GH04120"/>
    <property type="match status" value="1"/>
</dbReference>
<evidence type="ECO:0000313" key="5">
    <source>
        <dbReference type="EMBL" id="RXS76462.1"/>
    </source>
</evidence>
<dbReference type="RefSeq" id="WP_129259150.1">
    <property type="nucleotide sequence ID" value="NZ_SDKC01000001.1"/>
</dbReference>
<evidence type="ECO:0000313" key="6">
    <source>
        <dbReference type="Proteomes" id="UP000290106"/>
    </source>
</evidence>
<dbReference type="GO" id="GO:0005975">
    <property type="term" value="P:carbohydrate metabolic process"/>
    <property type="evidence" value="ECO:0007669"/>
    <property type="project" value="InterPro"/>
</dbReference>
<feature type="domain" description="Glycoside hydrolase family 20 catalytic" evidence="3">
    <location>
        <begin position="90"/>
        <end position="296"/>
    </location>
</feature>
<organism evidence="5 6">
    <name type="scientific">Blautia faecicola</name>
    <dbReference type="NCBI Taxonomy" id="2509240"/>
    <lineage>
        <taxon>Bacteria</taxon>
        <taxon>Bacillati</taxon>
        <taxon>Bacillota</taxon>
        <taxon>Clostridia</taxon>
        <taxon>Lachnospirales</taxon>
        <taxon>Lachnospiraceae</taxon>
        <taxon>Blautia</taxon>
    </lineage>
</organism>
<dbReference type="PANTHER" id="PTHR21040:SF8">
    <property type="entry name" value="BCDNA.GH04120"/>
    <property type="match status" value="1"/>
</dbReference>
<comment type="similarity">
    <text evidence="1">Belongs to the glycosyl hydrolase 20 family.</text>
</comment>
<dbReference type="CDD" id="cd06565">
    <property type="entry name" value="GH20_GcnA-like"/>
    <property type="match status" value="1"/>
</dbReference>
<dbReference type="OrthoDB" id="383771at2"/>
<dbReference type="Pfam" id="PF18088">
    <property type="entry name" value="Glyco_H_20C_C"/>
    <property type="match status" value="1"/>
</dbReference>
<dbReference type="Gene3D" id="3.20.20.80">
    <property type="entry name" value="Glycosidases"/>
    <property type="match status" value="1"/>
</dbReference>
<keyword evidence="6" id="KW-1185">Reference proteome</keyword>
<dbReference type="GO" id="GO:0004563">
    <property type="term" value="F:beta-N-acetylhexosaminidase activity"/>
    <property type="evidence" value="ECO:0007669"/>
    <property type="project" value="UniProtKB-ARBA"/>
</dbReference>
<dbReference type="InterPro" id="IPR017853">
    <property type="entry name" value="GH"/>
</dbReference>
<dbReference type="SUPFAM" id="SSF51445">
    <property type="entry name" value="(Trans)glycosidases"/>
    <property type="match status" value="1"/>
</dbReference>